<accession>A0A8K0EQD8</accession>
<dbReference type="EMBL" id="OV696688">
    <property type="protein sequence ID" value="CAH1257239.1"/>
    <property type="molecule type" value="Genomic_DNA"/>
</dbReference>
<evidence type="ECO:0000313" key="2">
    <source>
        <dbReference type="EMBL" id="CAH1257239.1"/>
    </source>
</evidence>
<reference evidence="2" key="1">
    <citation type="submission" date="2022-01" db="EMBL/GenBank/DDBJ databases">
        <authorList>
            <person name="Braso-Vives M."/>
        </authorList>
    </citation>
    <scope>NUCLEOTIDE SEQUENCE</scope>
</reference>
<keyword evidence="3" id="KW-1185">Reference proteome</keyword>
<dbReference type="Proteomes" id="UP000838412">
    <property type="component" value="Chromosome 3"/>
</dbReference>
<dbReference type="AlphaFoldDB" id="A0A8K0EQD8"/>
<feature type="region of interest" description="Disordered" evidence="1">
    <location>
        <begin position="56"/>
        <end position="99"/>
    </location>
</feature>
<proteinExistence type="predicted"/>
<evidence type="ECO:0000256" key="1">
    <source>
        <dbReference type="SAM" id="MobiDB-lite"/>
    </source>
</evidence>
<dbReference type="OrthoDB" id="9969856at2759"/>
<sequence>MMPNKLNPVDSEGVPVPMFGRPKLDPIKAGQRLLNFPFIDPPRPIELDWSYRNQTRPWSNFSPPRPGASYSWPTEAPNPRLRPEHGNPRGPQWPPEEQWPAYHRHPAPTPHTARDPVPKIGEKSLPWPRSGVSWNAVTTGPGPYFGGTKVHDPEGDKLWWSLQPQSGWPRIPYPWFTGRPEHKTRAKLRSDVPEDYFAVLGRHQMSSHLINRFPWKAETVLYQTTKEGYSHPKVSAPRITA</sequence>
<organism evidence="2 3">
    <name type="scientific">Branchiostoma lanceolatum</name>
    <name type="common">Common lancelet</name>
    <name type="synonym">Amphioxus lanceolatum</name>
    <dbReference type="NCBI Taxonomy" id="7740"/>
    <lineage>
        <taxon>Eukaryota</taxon>
        <taxon>Metazoa</taxon>
        <taxon>Chordata</taxon>
        <taxon>Cephalochordata</taxon>
        <taxon>Leptocardii</taxon>
        <taxon>Amphioxiformes</taxon>
        <taxon>Branchiostomatidae</taxon>
        <taxon>Branchiostoma</taxon>
    </lineage>
</organism>
<evidence type="ECO:0000313" key="3">
    <source>
        <dbReference type="Proteomes" id="UP000838412"/>
    </source>
</evidence>
<name>A0A8K0EQD8_BRALA</name>
<gene>
    <name evidence="2" type="primary">Hypp1802</name>
    <name evidence="2" type="ORF">BLAG_LOCUS15234</name>
</gene>
<protein>
    <submittedName>
        <fullName evidence="2">Hypp1802 protein</fullName>
    </submittedName>
</protein>